<reference evidence="2" key="2">
    <citation type="journal article" date="2022" name="Res Sq">
        <title>Evolution of multicellular longitudinally dividing oral cavity symbionts (Neisseriaceae).</title>
        <authorList>
            <person name="Nyongesa S."/>
            <person name="Weber P."/>
            <person name="Bernet E."/>
            <person name="Pullido F."/>
            <person name="Nieckarz M."/>
            <person name="Delaby M."/>
            <person name="Nieves C."/>
            <person name="Viehboeck T."/>
            <person name="Krause N."/>
            <person name="Rivera-Millot A."/>
            <person name="Nakamura A."/>
            <person name="Vischer N."/>
            <person name="VanNieuwenhze M."/>
            <person name="Brun Y."/>
            <person name="Cava F."/>
            <person name="Bulgheresi S."/>
            <person name="Veyrier F."/>
        </authorList>
    </citation>
    <scope>NUCLEOTIDE SEQUENCE</scope>
    <source>
        <strain evidence="2">SAG 1488-6</strain>
    </source>
</reference>
<organism evidence="2 3">
    <name type="scientific">Vitreoscilla stercoraria</name>
    <dbReference type="NCBI Taxonomy" id="61"/>
    <lineage>
        <taxon>Bacteria</taxon>
        <taxon>Pseudomonadati</taxon>
        <taxon>Pseudomonadota</taxon>
        <taxon>Betaproteobacteria</taxon>
        <taxon>Neisseriales</taxon>
        <taxon>Neisseriaceae</taxon>
        <taxon>Vitreoscilla</taxon>
    </lineage>
</organism>
<proteinExistence type="predicted"/>
<protein>
    <submittedName>
        <fullName evidence="2">Uncharacterized protein</fullName>
    </submittedName>
</protein>
<evidence type="ECO:0000256" key="1">
    <source>
        <dbReference type="SAM" id="SignalP"/>
    </source>
</evidence>
<evidence type="ECO:0000313" key="3">
    <source>
        <dbReference type="Proteomes" id="UP000832034"/>
    </source>
</evidence>
<dbReference type="RefSeq" id="WP_019958145.1">
    <property type="nucleotide sequence ID" value="NZ_CP091512.1"/>
</dbReference>
<feature type="chain" id="PRO_5045070965" evidence="1">
    <location>
        <begin position="23"/>
        <end position="118"/>
    </location>
</feature>
<feature type="signal peptide" evidence="1">
    <location>
        <begin position="1"/>
        <end position="22"/>
    </location>
</feature>
<sequence length="118" mass="13089">MKKWFLALLLGVSLTMPVTASANEVNELCQSLGEFAGEILDGRKEGLSRSEAMGIVRESVADLRGEEKQMVNELLTGVVQSVYELSSSEISTSNASEARIFKREFVKGFDLECRKQLR</sequence>
<keyword evidence="1" id="KW-0732">Signal</keyword>
<dbReference type="Proteomes" id="UP000832034">
    <property type="component" value="Chromosome"/>
</dbReference>
<name>A0ABY4EC06_VITST</name>
<dbReference type="EMBL" id="CP091512">
    <property type="protein sequence ID" value="UOO92945.1"/>
    <property type="molecule type" value="Genomic_DNA"/>
</dbReference>
<gene>
    <name evidence="2" type="ORF">LVJ81_02580</name>
</gene>
<reference evidence="2" key="1">
    <citation type="submission" date="2021-12" db="EMBL/GenBank/DDBJ databases">
        <authorList>
            <person name="Veyrier F.J."/>
        </authorList>
    </citation>
    <scope>NUCLEOTIDE SEQUENCE</scope>
    <source>
        <strain evidence="2">SAG 1488-6</strain>
    </source>
</reference>
<evidence type="ECO:0000313" key="2">
    <source>
        <dbReference type="EMBL" id="UOO92945.1"/>
    </source>
</evidence>
<keyword evidence="3" id="KW-1185">Reference proteome</keyword>
<accession>A0ABY4EC06</accession>